<evidence type="ECO:0000256" key="1">
    <source>
        <dbReference type="SAM" id="MobiDB-lite"/>
    </source>
</evidence>
<name>A0ABP9Y8K3_9FUNG</name>
<feature type="compositionally biased region" description="Basic and acidic residues" evidence="1">
    <location>
        <begin position="96"/>
        <end position="105"/>
    </location>
</feature>
<gene>
    <name evidence="2" type="ORF">HPULCUR_008775</name>
</gene>
<keyword evidence="3" id="KW-1185">Reference proteome</keyword>
<dbReference type="Proteomes" id="UP001476247">
    <property type="component" value="Unassembled WGS sequence"/>
</dbReference>
<reference evidence="2 3" key="1">
    <citation type="submission" date="2024-04" db="EMBL/GenBank/DDBJ databases">
        <title>genome sequences of Mucor flavus KT1a and Helicostylum pulchrum KT1b strains isolation_sourced from the surface of a dry-aged beef.</title>
        <authorList>
            <person name="Toyotome T."/>
            <person name="Hosono M."/>
            <person name="Torimaru M."/>
            <person name="Fukuda K."/>
            <person name="Mikami N."/>
        </authorList>
    </citation>
    <scope>NUCLEOTIDE SEQUENCE [LARGE SCALE GENOMIC DNA]</scope>
    <source>
        <strain evidence="2 3">KT1b</strain>
    </source>
</reference>
<feature type="compositionally biased region" description="Polar residues" evidence="1">
    <location>
        <begin position="59"/>
        <end position="76"/>
    </location>
</feature>
<protein>
    <submittedName>
        <fullName evidence="2">Uncharacterized protein</fullName>
    </submittedName>
</protein>
<evidence type="ECO:0000313" key="3">
    <source>
        <dbReference type="Proteomes" id="UP001476247"/>
    </source>
</evidence>
<feature type="compositionally biased region" description="Basic and acidic residues" evidence="1">
    <location>
        <begin position="46"/>
        <end position="58"/>
    </location>
</feature>
<dbReference type="EMBL" id="BAABUJ010000027">
    <property type="protein sequence ID" value="GAA5803296.1"/>
    <property type="molecule type" value="Genomic_DNA"/>
</dbReference>
<feature type="region of interest" description="Disordered" evidence="1">
    <location>
        <begin position="46"/>
        <end position="105"/>
    </location>
</feature>
<sequence>MDPGHKLMQHLKTVPNLVNEDPSTITPSNTSFMDIPWSDFSKMLANDRKASAGKHKESTTPVSKGQETDHTFTSPEKGSVEDFSLGNWDSSTGYQDAEHKRQFNA</sequence>
<organism evidence="2 3">
    <name type="scientific">Helicostylum pulchrum</name>
    <dbReference type="NCBI Taxonomy" id="562976"/>
    <lineage>
        <taxon>Eukaryota</taxon>
        <taxon>Fungi</taxon>
        <taxon>Fungi incertae sedis</taxon>
        <taxon>Mucoromycota</taxon>
        <taxon>Mucoromycotina</taxon>
        <taxon>Mucoromycetes</taxon>
        <taxon>Mucorales</taxon>
        <taxon>Mucorineae</taxon>
        <taxon>Mucoraceae</taxon>
        <taxon>Helicostylum</taxon>
    </lineage>
</organism>
<feature type="region of interest" description="Disordered" evidence="1">
    <location>
        <begin position="1"/>
        <end position="25"/>
    </location>
</feature>
<comment type="caution">
    <text evidence="2">The sequence shown here is derived from an EMBL/GenBank/DDBJ whole genome shotgun (WGS) entry which is preliminary data.</text>
</comment>
<evidence type="ECO:0000313" key="2">
    <source>
        <dbReference type="EMBL" id="GAA5803296.1"/>
    </source>
</evidence>
<proteinExistence type="predicted"/>
<accession>A0ABP9Y8K3</accession>